<evidence type="ECO:0000313" key="5">
    <source>
        <dbReference type="EMBL" id="SET30268.1"/>
    </source>
</evidence>
<evidence type="ECO:0000256" key="3">
    <source>
        <dbReference type="PROSITE-ProRule" id="PRU00023"/>
    </source>
</evidence>
<keyword evidence="4" id="KW-0812">Transmembrane</keyword>
<accession>A0A1I0DE29</accession>
<dbReference type="InterPro" id="IPR002110">
    <property type="entry name" value="Ankyrin_rpt"/>
</dbReference>
<keyword evidence="6" id="KW-1185">Reference proteome</keyword>
<dbReference type="InterPro" id="IPR036770">
    <property type="entry name" value="Ankyrin_rpt-contain_sf"/>
</dbReference>
<reference evidence="6" key="1">
    <citation type="submission" date="2016-10" db="EMBL/GenBank/DDBJ databases">
        <authorList>
            <person name="Varghese N."/>
            <person name="Submissions S."/>
        </authorList>
    </citation>
    <scope>NUCLEOTIDE SEQUENCE [LARGE SCALE GENOMIC DNA]</scope>
    <source>
        <strain evidence="6">Nm71</strain>
    </source>
</reference>
<keyword evidence="4" id="KW-1133">Transmembrane helix</keyword>
<evidence type="ECO:0000256" key="1">
    <source>
        <dbReference type="ARBA" id="ARBA00022737"/>
    </source>
</evidence>
<dbReference type="PANTHER" id="PTHR24173">
    <property type="entry name" value="ANKYRIN REPEAT CONTAINING"/>
    <property type="match status" value="1"/>
</dbReference>
<dbReference type="Proteomes" id="UP000199345">
    <property type="component" value="Unassembled WGS sequence"/>
</dbReference>
<dbReference type="Pfam" id="PF12796">
    <property type="entry name" value="Ank_2"/>
    <property type="match status" value="2"/>
</dbReference>
<evidence type="ECO:0000256" key="2">
    <source>
        <dbReference type="ARBA" id="ARBA00023043"/>
    </source>
</evidence>
<dbReference type="RefSeq" id="WP_177170352.1">
    <property type="nucleotide sequence ID" value="NZ_FOIA01000019.1"/>
</dbReference>
<feature type="transmembrane region" description="Helical" evidence="4">
    <location>
        <begin position="12"/>
        <end position="32"/>
    </location>
</feature>
<proteinExistence type="predicted"/>
<keyword evidence="2 3" id="KW-0040">ANK repeat</keyword>
<dbReference type="SMART" id="SM00248">
    <property type="entry name" value="ANK"/>
    <property type="match status" value="6"/>
</dbReference>
<gene>
    <name evidence="5" type="ORF">SAMN05216326_11962</name>
</gene>
<dbReference type="Gene3D" id="1.25.40.20">
    <property type="entry name" value="Ankyrin repeat-containing domain"/>
    <property type="match status" value="2"/>
</dbReference>
<feature type="repeat" description="ANK" evidence="3">
    <location>
        <begin position="137"/>
        <end position="169"/>
    </location>
</feature>
<protein>
    <submittedName>
        <fullName evidence="5">Ankyrin repeat</fullName>
    </submittedName>
</protein>
<feature type="repeat" description="ANK" evidence="3">
    <location>
        <begin position="103"/>
        <end position="135"/>
    </location>
</feature>
<keyword evidence="4" id="KW-0472">Membrane</keyword>
<feature type="repeat" description="ANK" evidence="3">
    <location>
        <begin position="171"/>
        <end position="203"/>
    </location>
</feature>
<feature type="repeat" description="ANK" evidence="3">
    <location>
        <begin position="204"/>
        <end position="236"/>
    </location>
</feature>
<keyword evidence="1" id="KW-0677">Repeat</keyword>
<dbReference type="PROSITE" id="PS50088">
    <property type="entry name" value="ANK_REPEAT"/>
    <property type="match status" value="4"/>
</dbReference>
<evidence type="ECO:0000256" key="4">
    <source>
        <dbReference type="SAM" id="Phobius"/>
    </source>
</evidence>
<name>A0A1I0DE29_9PROT</name>
<organism evidence="5 6">
    <name type="scientific">Nitrosomonas marina</name>
    <dbReference type="NCBI Taxonomy" id="917"/>
    <lineage>
        <taxon>Bacteria</taxon>
        <taxon>Pseudomonadati</taxon>
        <taxon>Pseudomonadota</taxon>
        <taxon>Betaproteobacteria</taxon>
        <taxon>Nitrosomonadales</taxon>
        <taxon>Nitrosomonadaceae</taxon>
        <taxon>Nitrosomonas</taxon>
    </lineage>
</organism>
<evidence type="ECO:0000313" key="6">
    <source>
        <dbReference type="Proteomes" id="UP000199345"/>
    </source>
</evidence>
<sequence>MTDFKTQKPQYIQLVNWIFGLCICFTCAWVQAAETEAEASDEVLINAAAKGNVPLVKEILEDEQDLSQDTINKAFFAGIQKGSKPIVQRLIDRGADIEYRGDNGYTALIQAARDGRNHLVELLLPLGAAVNATATDTGETALILAAKRDRREVMQQLLAARADLNVQRNSDGMTALMLAARGGHQQATHMLLEAGANVDFQLENGATALMLAAQHGHLGVIYVLLAANADVNIKAENGATALTLANVYRHGEAAEMLKKAGAR</sequence>
<dbReference type="PANTHER" id="PTHR24173:SF74">
    <property type="entry name" value="ANKYRIN REPEAT DOMAIN-CONTAINING PROTEIN 16"/>
    <property type="match status" value="1"/>
</dbReference>
<dbReference type="AlphaFoldDB" id="A0A1I0DE29"/>
<dbReference type="EMBL" id="FOIA01000019">
    <property type="protein sequence ID" value="SET30268.1"/>
    <property type="molecule type" value="Genomic_DNA"/>
</dbReference>
<dbReference type="SUPFAM" id="SSF48403">
    <property type="entry name" value="Ankyrin repeat"/>
    <property type="match status" value="1"/>
</dbReference>
<dbReference type="PROSITE" id="PS50297">
    <property type="entry name" value="ANK_REP_REGION"/>
    <property type="match status" value="4"/>
</dbReference>